<evidence type="ECO:0000256" key="11">
    <source>
        <dbReference type="RuleBase" id="RU363063"/>
    </source>
</evidence>
<dbReference type="GO" id="GO:0000139">
    <property type="term" value="C:Golgi membrane"/>
    <property type="evidence" value="ECO:0007669"/>
    <property type="project" value="UniProtKB-SubCell"/>
</dbReference>
<keyword evidence="10" id="KW-0325">Glycoprotein</keyword>
<keyword evidence="8 11" id="KW-0333">Golgi apparatus</keyword>
<dbReference type="Pfam" id="PF01762">
    <property type="entry name" value="Galactosyl_T"/>
    <property type="match status" value="1"/>
</dbReference>
<evidence type="ECO:0000256" key="4">
    <source>
        <dbReference type="ARBA" id="ARBA00022679"/>
    </source>
</evidence>
<evidence type="ECO:0000256" key="5">
    <source>
        <dbReference type="ARBA" id="ARBA00022692"/>
    </source>
</evidence>
<keyword evidence="3 11" id="KW-0328">Glycosyltransferase</keyword>
<feature type="signal peptide" evidence="12">
    <location>
        <begin position="1"/>
        <end position="20"/>
    </location>
</feature>
<evidence type="ECO:0000313" key="13">
    <source>
        <dbReference type="EMBL" id="JAC14234.1"/>
    </source>
</evidence>
<name>A0A023F0A9_TRIIF</name>
<evidence type="ECO:0000256" key="2">
    <source>
        <dbReference type="ARBA" id="ARBA00008661"/>
    </source>
</evidence>
<comment type="subcellular location">
    <subcellularLocation>
        <location evidence="1 11">Golgi apparatus membrane</location>
        <topology evidence="1 11">Single-pass type II membrane protein</topology>
    </subcellularLocation>
</comment>
<dbReference type="InterPro" id="IPR002659">
    <property type="entry name" value="Glyco_trans_31"/>
</dbReference>
<evidence type="ECO:0000256" key="12">
    <source>
        <dbReference type="SAM" id="SignalP"/>
    </source>
</evidence>
<feature type="chain" id="PRO_5001520230" description="Hexosyltransferase" evidence="12">
    <location>
        <begin position="21"/>
        <end position="372"/>
    </location>
</feature>
<dbReference type="PANTHER" id="PTHR11214:SF235">
    <property type="entry name" value="HEXOSYLTRANSFERASE"/>
    <property type="match status" value="1"/>
</dbReference>
<dbReference type="FunFam" id="3.90.550.50:FF:000001">
    <property type="entry name" value="Hexosyltransferase"/>
    <property type="match status" value="1"/>
</dbReference>
<comment type="similarity">
    <text evidence="2 11">Belongs to the glycosyltransferase 31 family.</text>
</comment>
<dbReference type="AlphaFoldDB" id="A0A023F0A9"/>
<evidence type="ECO:0000256" key="10">
    <source>
        <dbReference type="ARBA" id="ARBA00023180"/>
    </source>
</evidence>
<keyword evidence="7" id="KW-1133">Transmembrane helix</keyword>
<evidence type="ECO:0000256" key="3">
    <source>
        <dbReference type="ARBA" id="ARBA00022676"/>
    </source>
</evidence>
<evidence type="ECO:0000256" key="7">
    <source>
        <dbReference type="ARBA" id="ARBA00022989"/>
    </source>
</evidence>
<feature type="non-terminal residue" evidence="13">
    <location>
        <position position="1"/>
    </location>
</feature>
<reference evidence="13" key="1">
    <citation type="journal article" date="2014" name="PLoS Negl. Trop. Dis.">
        <title>An updated insight into the Sialotranscriptome of Triatoma infestans: developmental stage and geographic variations.</title>
        <authorList>
            <person name="Schwarz A."/>
            <person name="Medrano-Mercado N."/>
            <person name="Schaub G.A."/>
            <person name="Struchiner C.J."/>
            <person name="Bargues M.D."/>
            <person name="Levy M.Z."/>
            <person name="Ribeiro J.M."/>
        </authorList>
    </citation>
    <scope>NUCLEOTIDE SEQUENCE</scope>
    <source>
        <strain evidence="13">Chile</strain>
        <tissue evidence="13">Salivary glands</tissue>
    </source>
</reference>
<keyword evidence="5" id="KW-0812">Transmembrane</keyword>
<dbReference type="PANTHER" id="PTHR11214">
    <property type="entry name" value="BETA-1,3-N-ACETYLGLUCOSAMINYLTRANSFERASE"/>
    <property type="match status" value="1"/>
</dbReference>
<dbReference type="Gene3D" id="3.90.550.50">
    <property type="match status" value="1"/>
</dbReference>
<keyword evidence="9" id="KW-0472">Membrane</keyword>
<keyword evidence="6" id="KW-0735">Signal-anchor</keyword>
<dbReference type="EC" id="2.4.1.-" evidence="11"/>
<keyword evidence="12" id="KW-0732">Signal</keyword>
<accession>A0A023F0A9</accession>
<keyword evidence="4 13" id="KW-0808">Transferase</keyword>
<dbReference type="GO" id="GO:0016758">
    <property type="term" value="F:hexosyltransferase activity"/>
    <property type="evidence" value="ECO:0007669"/>
    <property type="project" value="InterPro"/>
</dbReference>
<evidence type="ECO:0000256" key="1">
    <source>
        <dbReference type="ARBA" id="ARBA00004323"/>
    </source>
</evidence>
<protein>
    <recommendedName>
        <fullName evidence="11">Hexosyltransferase</fullName>
        <ecNumber evidence="11">2.4.1.-</ecNumber>
    </recommendedName>
</protein>
<dbReference type="GO" id="GO:0006493">
    <property type="term" value="P:protein O-linked glycosylation"/>
    <property type="evidence" value="ECO:0007669"/>
    <property type="project" value="TreeGrafter"/>
</dbReference>
<evidence type="ECO:0000256" key="9">
    <source>
        <dbReference type="ARBA" id="ARBA00023136"/>
    </source>
</evidence>
<evidence type="ECO:0000256" key="8">
    <source>
        <dbReference type="ARBA" id="ARBA00023034"/>
    </source>
</evidence>
<proteinExistence type="evidence at transcript level"/>
<evidence type="ECO:0000256" key="6">
    <source>
        <dbReference type="ARBA" id="ARBA00022968"/>
    </source>
</evidence>
<dbReference type="EMBL" id="GBBI01004478">
    <property type="protein sequence ID" value="JAC14234.1"/>
    <property type="molecule type" value="mRNA"/>
</dbReference>
<organism evidence="13">
    <name type="scientific">Triatoma infestans</name>
    <name type="common">Assassin bug</name>
    <dbReference type="NCBI Taxonomy" id="30076"/>
    <lineage>
        <taxon>Eukaryota</taxon>
        <taxon>Metazoa</taxon>
        <taxon>Ecdysozoa</taxon>
        <taxon>Arthropoda</taxon>
        <taxon>Hexapoda</taxon>
        <taxon>Insecta</taxon>
        <taxon>Pterygota</taxon>
        <taxon>Neoptera</taxon>
        <taxon>Paraneoptera</taxon>
        <taxon>Hemiptera</taxon>
        <taxon>Heteroptera</taxon>
        <taxon>Panheteroptera</taxon>
        <taxon>Cimicomorpha</taxon>
        <taxon>Reduviidae</taxon>
        <taxon>Triatominae</taxon>
        <taxon>Triatoma</taxon>
    </lineage>
</organism>
<sequence>LLFVLLLTGCFVFYNHNNHGDNGFKIIKKEVNINKYIFKQFKLNNTTVVPNNGLLDLENFHYLINNNPCKELYISKYNITTIQIITSYAGNVEARSAIRRAYPKYELEKLGIVRLFLLALCKPQGRDRITQHALFHENSRYGDLIQGNFLEDYKNLTYKHVMGLKWATTKCFNLKYIIKMDDDIIVDLYDLNNIIKKKNIKETEMAGYLLKGLRPIRMKANKWYVTNSEYSDNSYPSFLSGWMYIVSVQFAIKLVNSAHMVPYFWIDDLFITGILANQLNVTFIDLSEYFALHPEIVECCIRLRTKCGFFVAPTSGDYSLQTKFHDHCYTCRSFMNACRTLPRGKTVEKMCVAKRRMPTLGKGLPHLSIVKI</sequence>